<evidence type="ECO:0000256" key="1">
    <source>
        <dbReference type="SAM" id="Phobius"/>
    </source>
</evidence>
<sequence length="412" mass="43734">MPVELLRIEEPAGTALAAPSFAATFELGFRPLYALGMAWAGVVVMIWVFAPSLAHAPLAGVLWHAHEMLWGFVATIAVGFLLTAVPNWTGLPTLRGWPLAALCLAWLLARAGLLAGGPWFEPAAVLDVAFFAVAAVACARPILKTRNRRNLGVPLLLLGLGASDAAFLWAARSAAFPELWRALQAGLLLMAVVAALIGRRVIPFFATRAVPGLQLNVAAASGVVNLALLVLAAGLQMLGRWPALEGLALLGSAGIMLTHLLRWKPWRVLHQPLLWILDLGYAGLAGGLAARGAQALGAPVPDSLWIHLLAVCGFAVLIIGMVTRTSLGHLGRALRLDRWSLLSYGLLLAAALLRLLAFVPWPAQVAALQASAVLWTLACWVFVLRYLPWLVRPRADRAPAAGIAGKRGPARG</sequence>
<dbReference type="EMBL" id="MLJW01000699">
    <property type="protein sequence ID" value="OIQ83484.1"/>
    <property type="molecule type" value="Genomic_DNA"/>
</dbReference>
<keyword evidence="1" id="KW-0812">Transmembrane</keyword>
<feature type="transmembrane region" description="Helical" evidence="1">
    <location>
        <begin position="32"/>
        <end position="50"/>
    </location>
</feature>
<comment type="caution">
    <text evidence="2">The sequence shown here is derived from an EMBL/GenBank/DDBJ whole genome shotgun (WGS) entry which is preliminary data.</text>
</comment>
<reference evidence="2" key="1">
    <citation type="submission" date="2016-10" db="EMBL/GenBank/DDBJ databases">
        <title>Sequence of Gallionella enrichment culture.</title>
        <authorList>
            <person name="Poehlein A."/>
            <person name="Muehling M."/>
            <person name="Daniel R."/>
        </authorList>
    </citation>
    <scope>NUCLEOTIDE SEQUENCE</scope>
</reference>
<organism evidence="2">
    <name type="scientific">mine drainage metagenome</name>
    <dbReference type="NCBI Taxonomy" id="410659"/>
    <lineage>
        <taxon>unclassified sequences</taxon>
        <taxon>metagenomes</taxon>
        <taxon>ecological metagenomes</taxon>
    </lineage>
</organism>
<dbReference type="InterPro" id="IPR010266">
    <property type="entry name" value="NnrS"/>
</dbReference>
<feature type="transmembrane region" description="Helical" evidence="1">
    <location>
        <begin position="96"/>
        <end position="113"/>
    </location>
</feature>
<feature type="transmembrane region" description="Helical" evidence="1">
    <location>
        <begin position="119"/>
        <end position="139"/>
    </location>
</feature>
<protein>
    <submittedName>
        <fullName evidence="2">NnrS protein</fullName>
    </submittedName>
</protein>
<gene>
    <name evidence="2" type="ORF">GALL_347210</name>
</gene>
<feature type="transmembrane region" description="Helical" evidence="1">
    <location>
        <begin position="182"/>
        <end position="202"/>
    </location>
</feature>
<feature type="transmembrane region" description="Helical" evidence="1">
    <location>
        <begin position="305"/>
        <end position="327"/>
    </location>
</feature>
<feature type="transmembrane region" description="Helical" evidence="1">
    <location>
        <begin position="151"/>
        <end position="170"/>
    </location>
</feature>
<feature type="transmembrane region" description="Helical" evidence="1">
    <location>
        <begin position="273"/>
        <end position="293"/>
    </location>
</feature>
<feature type="transmembrane region" description="Helical" evidence="1">
    <location>
        <begin position="70"/>
        <end position="89"/>
    </location>
</feature>
<feature type="transmembrane region" description="Helical" evidence="1">
    <location>
        <begin position="241"/>
        <end position="261"/>
    </location>
</feature>
<keyword evidence="1" id="KW-0472">Membrane</keyword>
<accession>A0A1J5QUG7</accession>
<keyword evidence="1" id="KW-1133">Transmembrane helix</keyword>
<feature type="transmembrane region" description="Helical" evidence="1">
    <location>
        <begin position="214"/>
        <end position="235"/>
    </location>
</feature>
<name>A0A1J5QUG7_9ZZZZ</name>
<dbReference type="Pfam" id="PF05940">
    <property type="entry name" value="NnrS"/>
    <property type="match status" value="1"/>
</dbReference>
<dbReference type="AlphaFoldDB" id="A0A1J5QUG7"/>
<proteinExistence type="predicted"/>
<evidence type="ECO:0000313" key="2">
    <source>
        <dbReference type="EMBL" id="OIQ83484.1"/>
    </source>
</evidence>
<feature type="transmembrane region" description="Helical" evidence="1">
    <location>
        <begin position="339"/>
        <end position="361"/>
    </location>
</feature>
<feature type="transmembrane region" description="Helical" evidence="1">
    <location>
        <begin position="367"/>
        <end position="387"/>
    </location>
</feature>